<evidence type="ECO:0000313" key="4">
    <source>
        <dbReference type="Proteomes" id="UP000722336"/>
    </source>
</evidence>
<protein>
    <submittedName>
        <fullName evidence="3">DUF3035 domain-containing protein</fullName>
    </submittedName>
</protein>
<dbReference type="EMBL" id="JAGSPA010000004">
    <property type="protein sequence ID" value="MBV7257626.1"/>
    <property type="molecule type" value="Genomic_DNA"/>
</dbReference>
<gene>
    <name evidence="3" type="ORF">KCG44_12610</name>
</gene>
<dbReference type="Pfam" id="PF11233">
    <property type="entry name" value="DUF3035"/>
    <property type="match status" value="1"/>
</dbReference>
<reference evidence="3 4" key="1">
    <citation type="submission" date="2021-04" db="EMBL/GenBank/DDBJ databases">
        <authorList>
            <person name="Pira H."/>
            <person name="Risdian C."/>
            <person name="Wink J."/>
        </authorList>
    </citation>
    <scope>NUCLEOTIDE SEQUENCE [LARGE SCALE GENOMIC DNA]</scope>
    <source>
        <strain evidence="3 4">WHA3</strain>
    </source>
</reference>
<evidence type="ECO:0000256" key="1">
    <source>
        <dbReference type="SAM" id="MobiDB-lite"/>
    </source>
</evidence>
<dbReference type="Proteomes" id="UP000722336">
    <property type="component" value="Unassembled WGS sequence"/>
</dbReference>
<proteinExistence type="predicted"/>
<keyword evidence="2" id="KW-0732">Signal</keyword>
<keyword evidence="4" id="KW-1185">Reference proteome</keyword>
<dbReference type="RefSeq" id="WP_218446466.1">
    <property type="nucleotide sequence ID" value="NZ_JAGSPA010000004.1"/>
</dbReference>
<name>A0ABS6SI76_9SPHN</name>
<dbReference type="PROSITE" id="PS51257">
    <property type="entry name" value="PROKAR_LIPOPROTEIN"/>
    <property type="match status" value="1"/>
</dbReference>
<feature type="signal peptide" evidence="2">
    <location>
        <begin position="1"/>
        <end position="21"/>
    </location>
</feature>
<evidence type="ECO:0000313" key="3">
    <source>
        <dbReference type="EMBL" id="MBV7257626.1"/>
    </source>
</evidence>
<feature type="chain" id="PRO_5047252238" evidence="2">
    <location>
        <begin position="22"/>
        <end position="147"/>
    </location>
</feature>
<feature type="region of interest" description="Disordered" evidence="1">
    <location>
        <begin position="50"/>
        <end position="119"/>
    </location>
</feature>
<comment type="caution">
    <text evidence="3">The sequence shown here is derived from an EMBL/GenBank/DDBJ whole genome shotgun (WGS) entry which is preliminary data.</text>
</comment>
<accession>A0ABS6SI76</accession>
<evidence type="ECO:0000256" key="2">
    <source>
        <dbReference type="SAM" id="SignalP"/>
    </source>
</evidence>
<organism evidence="3 4">
    <name type="scientific">Pacificimonas pallii</name>
    <dbReference type="NCBI Taxonomy" id="2827236"/>
    <lineage>
        <taxon>Bacteria</taxon>
        <taxon>Pseudomonadati</taxon>
        <taxon>Pseudomonadota</taxon>
        <taxon>Alphaproteobacteria</taxon>
        <taxon>Sphingomonadales</taxon>
        <taxon>Sphingosinicellaceae</taxon>
        <taxon>Pacificimonas</taxon>
    </lineage>
</organism>
<sequence>MRKLIAIGSLLSAALALSACGGGGGLLNLGNRDAPDELAISRNAPLVVPPDFNLEPPRPGAPRALSADAQTQAMEALFGPGVRPPAKSQSETLMLEDAGASKPDASARSTAGDPETMTVNKGAQTRDIIAAPAATQDAAIAAATVGG</sequence>
<dbReference type="InterPro" id="IPR021395">
    <property type="entry name" value="DUF3035"/>
</dbReference>